<dbReference type="KEGG" id="nte:NEUTE1DRAFT98435"/>
<name>F8MCL0_NEUT8</name>
<proteinExistence type="predicted"/>
<keyword evidence="2" id="KW-1185">Reference proteome</keyword>
<sequence>MDNASRPHGNRPLWVGFRRMSVVVFGFPELSSSCRSPLFSSKVALEVGILLITEPNGARLVWARRSPSGCGLLGFIEGSKILRVSRCLELRCG</sequence>
<dbReference type="VEuPathDB" id="FungiDB:NEUTE1DRAFT_98435"/>
<reference evidence="2" key="1">
    <citation type="journal article" date="2011" name="Genetics">
        <title>Massive changes in genome architecture accompany the transition to self-fertility in the filamentous fungus Neurospora tetrasperma.</title>
        <authorList>
            <person name="Ellison C.E."/>
            <person name="Stajich J.E."/>
            <person name="Jacobson D.J."/>
            <person name="Natvig D.O."/>
            <person name="Lapidus A."/>
            <person name="Foster B."/>
            <person name="Aerts A."/>
            <person name="Riley R."/>
            <person name="Lindquist E.A."/>
            <person name="Grigoriev I.V."/>
            <person name="Taylor J.W."/>
        </authorList>
    </citation>
    <scope>NUCLEOTIDE SEQUENCE [LARGE SCALE GENOMIC DNA]</scope>
    <source>
        <strain evidence="2">FGSC 2508 / P0657</strain>
    </source>
</reference>
<evidence type="ECO:0000313" key="2">
    <source>
        <dbReference type="Proteomes" id="UP000008065"/>
    </source>
</evidence>
<dbReference type="AlphaFoldDB" id="F8MCL0"/>
<dbReference type="HOGENOM" id="CLU_2400217_0_0_1"/>
<dbReference type="Proteomes" id="UP000008065">
    <property type="component" value="Unassembled WGS sequence"/>
</dbReference>
<accession>F8MCL0</accession>
<evidence type="ECO:0000313" key="1">
    <source>
        <dbReference type="EMBL" id="EGO61311.1"/>
    </source>
</evidence>
<dbReference type="GeneID" id="20831844"/>
<dbReference type="EMBL" id="GL891302">
    <property type="protein sequence ID" value="EGO61311.1"/>
    <property type="molecule type" value="Genomic_DNA"/>
</dbReference>
<gene>
    <name evidence="1" type="ORF">NEUTE1DRAFT_98435</name>
</gene>
<dbReference type="OrthoDB" id="10313289at2759"/>
<protein>
    <submittedName>
        <fullName evidence="1">Uncharacterized protein</fullName>
    </submittedName>
</protein>
<dbReference type="RefSeq" id="XP_009848394.1">
    <property type="nucleotide sequence ID" value="XM_009850092.1"/>
</dbReference>
<organism evidence="1 2">
    <name type="scientific">Neurospora tetrasperma (strain FGSC 2508 / ATCC MYA-4615 / P0657)</name>
    <dbReference type="NCBI Taxonomy" id="510951"/>
    <lineage>
        <taxon>Eukaryota</taxon>
        <taxon>Fungi</taxon>
        <taxon>Dikarya</taxon>
        <taxon>Ascomycota</taxon>
        <taxon>Pezizomycotina</taxon>
        <taxon>Sordariomycetes</taxon>
        <taxon>Sordariomycetidae</taxon>
        <taxon>Sordariales</taxon>
        <taxon>Sordariaceae</taxon>
        <taxon>Neurospora</taxon>
    </lineage>
</organism>